<dbReference type="GO" id="GO:0020037">
    <property type="term" value="F:heme binding"/>
    <property type="evidence" value="ECO:0007669"/>
    <property type="project" value="TreeGrafter"/>
</dbReference>
<dbReference type="InterPro" id="IPR007992">
    <property type="entry name" value="CybS"/>
</dbReference>
<dbReference type="Gene3D" id="1.20.1300.10">
    <property type="entry name" value="Fumarate reductase/succinate dehydrogenase, transmembrane subunit"/>
    <property type="match status" value="1"/>
</dbReference>
<dbReference type="GO" id="GO:0006121">
    <property type="term" value="P:mitochondrial electron transport, succinate to ubiquinone"/>
    <property type="evidence" value="ECO:0007669"/>
    <property type="project" value="TreeGrafter"/>
</dbReference>
<sequence length="190" mass="20545">MAAFIRPSSGAMLGQIMRVPASQSMLYNSAKSAPLAMTIIRQAQLNKTSQVTLFHSSAKREILTPLPQVIKGTMNDAAPVPHTSPSHGSYHWSFERLIAAGLVPLTIAPFVGGSLNPVMDSILAATLVLHSHIGFQALIIDYLPEKRVPKTLALFKWGLRAATLAVAVGLYEFETNDVGITEAIKRIWTA</sequence>
<evidence type="ECO:0000256" key="2">
    <source>
        <dbReference type="ARBA" id="ARBA00007294"/>
    </source>
</evidence>
<dbReference type="SUPFAM" id="SSF81343">
    <property type="entry name" value="Fumarate reductase respiratory complex transmembrane subunits"/>
    <property type="match status" value="1"/>
</dbReference>
<evidence type="ECO:0000256" key="4">
    <source>
        <dbReference type="ARBA" id="ARBA00022692"/>
    </source>
</evidence>
<evidence type="ECO:0000256" key="8">
    <source>
        <dbReference type="ARBA" id="ARBA00023128"/>
    </source>
</evidence>
<organism evidence="13 14">
    <name type="scientific">Talaromyces stipitatus (strain ATCC 10500 / CBS 375.48 / QM 6759 / NRRL 1006)</name>
    <name type="common">Penicillium stipitatum</name>
    <dbReference type="NCBI Taxonomy" id="441959"/>
    <lineage>
        <taxon>Eukaryota</taxon>
        <taxon>Fungi</taxon>
        <taxon>Dikarya</taxon>
        <taxon>Ascomycota</taxon>
        <taxon>Pezizomycotina</taxon>
        <taxon>Eurotiomycetes</taxon>
        <taxon>Eurotiomycetidae</taxon>
        <taxon>Eurotiales</taxon>
        <taxon>Trichocomaceae</taxon>
        <taxon>Talaromyces</taxon>
        <taxon>Talaromyces sect. Talaromyces</taxon>
    </lineage>
</organism>
<keyword evidence="11" id="KW-0408">Iron</keyword>
<dbReference type="GO" id="GO:0098796">
    <property type="term" value="C:membrane protein complex"/>
    <property type="evidence" value="ECO:0007669"/>
    <property type="project" value="UniProtKB-ARBA"/>
</dbReference>
<dbReference type="FunFam" id="1.20.1300.10:FF:000007">
    <property type="entry name" value="Succinate dehydrogenase [ubiquinone] cytochrome b small subunit"/>
    <property type="match status" value="1"/>
</dbReference>
<dbReference type="GO" id="GO:0006099">
    <property type="term" value="P:tricarboxylic acid cycle"/>
    <property type="evidence" value="ECO:0007669"/>
    <property type="project" value="TreeGrafter"/>
</dbReference>
<evidence type="ECO:0000256" key="11">
    <source>
        <dbReference type="PIRSR" id="PIRSR607992-2"/>
    </source>
</evidence>
<keyword evidence="4" id="KW-0812">Transmembrane</keyword>
<dbReference type="RefSeq" id="XP_002478309.1">
    <property type="nucleotide sequence ID" value="XM_002478264.1"/>
</dbReference>
<keyword evidence="9 12" id="KW-0472">Membrane</keyword>
<keyword evidence="5 12" id="KW-0999">Mitochondrion inner membrane</keyword>
<dbReference type="OrthoDB" id="18577at2759"/>
<evidence type="ECO:0000256" key="3">
    <source>
        <dbReference type="ARBA" id="ARBA00022448"/>
    </source>
</evidence>
<dbReference type="InterPro" id="IPR034804">
    <property type="entry name" value="SQR/QFR_C/D"/>
</dbReference>
<dbReference type="OMA" id="SEGSYHW"/>
<dbReference type="PhylomeDB" id="B8M1W8"/>
<dbReference type="eggNOG" id="KOG4097">
    <property type="taxonomic scope" value="Eukaryota"/>
</dbReference>
<dbReference type="GO" id="GO:0005743">
    <property type="term" value="C:mitochondrial inner membrane"/>
    <property type="evidence" value="ECO:0007669"/>
    <property type="project" value="UniProtKB-SubCell"/>
</dbReference>
<keyword evidence="3" id="KW-0813">Transport</keyword>
<dbReference type="InParanoid" id="B8M1W8"/>
<dbReference type="GeneID" id="8104542"/>
<keyword evidence="11" id="KW-0479">Metal-binding</keyword>
<accession>B8M1W8</accession>
<dbReference type="Proteomes" id="UP000001745">
    <property type="component" value="Unassembled WGS sequence"/>
</dbReference>
<evidence type="ECO:0000256" key="5">
    <source>
        <dbReference type="ARBA" id="ARBA00022792"/>
    </source>
</evidence>
<dbReference type="VEuPathDB" id="FungiDB:TSTA_085770"/>
<evidence type="ECO:0000256" key="6">
    <source>
        <dbReference type="ARBA" id="ARBA00022946"/>
    </source>
</evidence>
<keyword evidence="6 12" id="KW-0809">Transit peptide</keyword>
<dbReference type="Pfam" id="PF05328">
    <property type="entry name" value="CybS"/>
    <property type="match status" value="1"/>
</dbReference>
<comment type="similarity">
    <text evidence="2 12">Belongs to the CybS family.</text>
</comment>
<feature type="binding site" description="axial binding residue" evidence="11">
    <location>
        <position position="130"/>
    </location>
    <ligand>
        <name>heme b</name>
        <dbReference type="ChEBI" id="CHEBI:60344"/>
        <note>ligand shared with SDHC</note>
    </ligand>
    <ligandPart>
        <name>Fe</name>
        <dbReference type="ChEBI" id="CHEBI:18248"/>
    </ligandPart>
</feature>
<feature type="binding site" evidence="10">
    <location>
        <position position="142"/>
    </location>
    <ligand>
        <name>a ubiquinone</name>
        <dbReference type="ChEBI" id="CHEBI:16389"/>
        <note>ligand shared with IP/SDHB</note>
    </ligand>
</feature>
<evidence type="ECO:0000256" key="7">
    <source>
        <dbReference type="ARBA" id="ARBA00022989"/>
    </source>
</evidence>
<dbReference type="HOGENOM" id="CLU_096618_0_1_1"/>
<evidence type="ECO:0000256" key="1">
    <source>
        <dbReference type="ARBA" id="ARBA00004448"/>
    </source>
</evidence>
<gene>
    <name evidence="13" type="ORF">TSTA_085770</name>
</gene>
<evidence type="ECO:0000313" key="13">
    <source>
        <dbReference type="EMBL" id="EED21346.1"/>
    </source>
</evidence>
<evidence type="ECO:0000313" key="14">
    <source>
        <dbReference type="Proteomes" id="UP000001745"/>
    </source>
</evidence>
<evidence type="ECO:0000256" key="9">
    <source>
        <dbReference type="ARBA" id="ARBA00023136"/>
    </source>
</evidence>
<protein>
    <recommendedName>
        <fullName evidence="12">Succinate dehydrogenase [ubiquinone] cytochrome b small subunit</fullName>
    </recommendedName>
</protein>
<dbReference type="PANTHER" id="PTHR13337">
    <property type="entry name" value="SUCCINATE DEHYDROGENASE"/>
    <property type="match status" value="1"/>
</dbReference>
<dbReference type="EMBL" id="EQ962653">
    <property type="protein sequence ID" value="EED21346.1"/>
    <property type="molecule type" value="Genomic_DNA"/>
</dbReference>
<dbReference type="AlphaFoldDB" id="B8M1W8"/>
<evidence type="ECO:0000256" key="10">
    <source>
        <dbReference type="PIRSR" id="PIRSR607992-1"/>
    </source>
</evidence>
<proteinExistence type="inferred from homology"/>
<comment type="subcellular location">
    <subcellularLocation>
        <location evidence="1 12">Mitochondrion inner membrane</location>
        <topology evidence="1 12">Multi-pass membrane protein</topology>
    </subcellularLocation>
</comment>
<reference evidence="14" key="1">
    <citation type="journal article" date="2015" name="Genome Announc.">
        <title>Genome sequence of the AIDS-associated pathogen Penicillium marneffei (ATCC18224) and its near taxonomic relative Talaromyces stipitatus (ATCC10500).</title>
        <authorList>
            <person name="Nierman W.C."/>
            <person name="Fedorova-Abrams N.D."/>
            <person name="Andrianopoulos A."/>
        </authorList>
    </citation>
    <scope>NUCLEOTIDE SEQUENCE [LARGE SCALE GENOMIC DNA]</scope>
    <source>
        <strain evidence="14">ATCC 10500 / CBS 375.48 / QM 6759 / NRRL 1006</strain>
    </source>
</reference>
<dbReference type="GO" id="GO:0048039">
    <property type="term" value="F:ubiquinone binding"/>
    <property type="evidence" value="ECO:0007669"/>
    <property type="project" value="TreeGrafter"/>
</dbReference>
<dbReference type="STRING" id="441959.B8M1W8"/>
<keyword evidence="8 12" id="KW-0496">Mitochondrion</keyword>
<keyword evidence="7" id="KW-1133">Transmembrane helix</keyword>
<keyword evidence="14" id="KW-1185">Reference proteome</keyword>
<dbReference type="FunCoup" id="B8M1W8">
    <property type="interactions" value="243"/>
</dbReference>
<evidence type="ECO:0000256" key="12">
    <source>
        <dbReference type="RuleBase" id="RU364031"/>
    </source>
</evidence>
<dbReference type="CDD" id="cd03496">
    <property type="entry name" value="SQR_TypeC_CybS"/>
    <property type="match status" value="1"/>
</dbReference>
<name>B8M1W8_TALSN</name>
<dbReference type="PANTHER" id="PTHR13337:SF2">
    <property type="entry name" value="SUCCINATE DEHYDROGENASE [UBIQUINONE] CYTOCHROME B SMALL SUBUNIT, MITOCHONDRIAL"/>
    <property type="match status" value="1"/>
</dbReference>
<dbReference type="GO" id="GO:0046872">
    <property type="term" value="F:metal ion binding"/>
    <property type="evidence" value="ECO:0007669"/>
    <property type="project" value="UniProtKB-KW"/>
</dbReference>